<dbReference type="PROSITE" id="PS51011">
    <property type="entry name" value="ARID"/>
    <property type="match status" value="1"/>
</dbReference>
<dbReference type="PANTHER" id="PTHR46410:SF20">
    <property type="entry name" value="AT-RICH INTERACTIVE DOMAIN-CONTAINING PROTEIN 2-LIKE ISOFORM X1"/>
    <property type="match status" value="1"/>
</dbReference>
<feature type="compositionally biased region" description="Basic and acidic residues" evidence="1">
    <location>
        <begin position="294"/>
        <end position="303"/>
    </location>
</feature>
<dbReference type="SMART" id="SM00501">
    <property type="entry name" value="BRIGHT"/>
    <property type="match status" value="1"/>
</dbReference>
<dbReference type="OrthoDB" id="1938591at2759"/>
<feature type="region of interest" description="Disordered" evidence="1">
    <location>
        <begin position="421"/>
        <end position="448"/>
    </location>
</feature>
<feature type="compositionally biased region" description="Basic and acidic residues" evidence="1">
    <location>
        <begin position="196"/>
        <end position="212"/>
    </location>
</feature>
<sequence length="760" mass="87292">MEEWTELRDVVVVDNDDDDDENDGVDNEKDNGKFGVAFDLDFHIEKFRFDSSKERLRSLFDQVLVAFMREKSASKCVRPTPVLCGDGRRVDLYKLFWVVRKIGGYDTVSRNNLWGFVSEECGLGLGVMIPSVKLIYMKYLNELDEWLGQVFSKRFFEDGYSRLVQNLDLLSHELESRSRGLSDKQKRRKDRKLRRDNKDRAHKARDINEAELHISPNGNDDSAASAKKVVENAVKETNHFSKGLTRDDSGKSCNGDRGNIVAPAKKVVEKIIEEVLDCGENNGFATDNYDDDGTERFPVHDNNDDSTSTKRVVKEVLRKRHDHFEENTGDEVILSSRQEISDTVPVTSGIGNVLESRKRKRESESFSEMLNWLIHAAKHSDDPSVGLIPECSTWRDYVNEEFWARAMLVREGLLIKKHAKRDTGETLVKDQQKKPRMHPSMYEDDDILDHQSTEKLRCSKRISSSTKSYLCPCCISRAPPQSKDITHQNSPQSKNATRQNIPQSKNITHQKDPQSKGTPHQEEADAPSSPIEQVKSVLTDIDELPKYLNDHKSKVSVGPLFQAEVPEWTGKLSESDPKWLGKRMWAPQDGDKNSVVRSDGIGKGRQHHSCNCPFQDSVECVRFHIAEKRLKLKLELGNFLFYNWRFNHMGEEVSLFWTEEEVKRFKCMTRSYAPFSNKFWKNAPKSLPLKTRENLVSYYFNVFLIERRSYQNRVNPRDVDSDDDEKECGLIGASFGYKALYIPGPNLVTCTLNMESTEFE</sequence>
<dbReference type="GO" id="GO:0003677">
    <property type="term" value="F:DNA binding"/>
    <property type="evidence" value="ECO:0007669"/>
    <property type="project" value="InterPro"/>
</dbReference>
<dbReference type="Proteomes" id="UP000030748">
    <property type="component" value="Unassembled WGS sequence"/>
</dbReference>
<feature type="region of interest" description="Disordered" evidence="1">
    <location>
        <begin position="480"/>
        <end position="532"/>
    </location>
</feature>
<dbReference type="AlphaFoldDB" id="A0A022RHG5"/>
<feature type="compositionally biased region" description="Basic residues" evidence="1">
    <location>
        <begin position="185"/>
        <end position="195"/>
    </location>
</feature>
<dbReference type="EMBL" id="KI630481">
    <property type="protein sequence ID" value="EYU38330.1"/>
    <property type="molecule type" value="Genomic_DNA"/>
</dbReference>
<keyword evidence="4" id="KW-1185">Reference proteome</keyword>
<gene>
    <name evidence="3" type="ORF">MIMGU_mgv1a001780mg</name>
</gene>
<name>A0A022RHG5_ERYGU</name>
<evidence type="ECO:0000313" key="3">
    <source>
        <dbReference type="EMBL" id="EYU38330.1"/>
    </source>
</evidence>
<organism evidence="3 4">
    <name type="scientific">Erythranthe guttata</name>
    <name type="common">Yellow monkey flower</name>
    <name type="synonym">Mimulus guttatus</name>
    <dbReference type="NCBI Taxonomy" id="4155"/>
    <lineage>
        <taxon>Eukaryota</taxon>
        <taxon>Viridiplantae</taxon>
        <taxon>Streptophyta</taxon>
        <taxon>Embryophyta</taxon>
        <taxon>Tracheophyta</taxon>
        <taxon>Spermatophyta</taxon>
        <taxon>Magnoliopsida</taxon>
        <taxon>eudicotyledons</taxon>
        <taxon>Gunneridae</taxon>
        <taxon>Pentapetalae</taxon>
        <taxon>asterids</taxon>
        <taxon>lamiids</taxon>
        <taxon>Lamiales</taxon>
        <taxon>Phrymaceae</taxon>
        <taxon>Erythranthe</taxon>
    </lineage>
</organism>
<dbReference type="OMA" id="WFRESCK"/>
<reference evidence="3 4" key="1">
    <citation type="journal article" date="2013" name="Proc. Natl. Acad. Sci. U.S.A.">
        <title>Fine-scale variation in meiotic recombination in Mimulus inferred from population shotgun sequencing.</title>
        <authorList>
            <person name="Hellsten U."/>
            <person name="Wright K.M."/>
            <person name="Jenkins J."/>
            <person name="Shu S."/>
            <person name="Yuan Y."/>
            <person name="Wessler S.R."/>
            <person name="Schmutz J."/>
            <person name="Willis J.H."/>
            <person name="Rokhsar D.S."/>
        </authorList>
    </citation>
    <scope>NUCLEOTIDE SEQUENCE [LARGE SCALE GENOMIC DNA]</scope>
    <source>
        <strain evidence="4">cv. DUN x IM62</strain>
    </source>
</reference>
<dbReference type="CDD" id="cd00167">
    <property type="entry name" value="SANT"/>
    <property type="match status" value="1"/>
</dbReference>
<dbReference type="PhylomeDB" id="A0A022RHG5"/>
<dbReference type="Pfam" id="PF01388">
    <property type="entry name" value="ARID"/>
    <property type="match status" value="1"/>
</dbReference>
<dbReference type="InterPro" id="IPR036431">
    <property type="entry name" value="ARID_dom_sf"/>
</dbReference>
<dbReference type="InterPro" id="IPR001005">
    <property type="entry name" value="SANT/Myb"/>
</dbReference>
<dbReference type="KEGG" id="egt:105956902"/>
<dbReference type="STRING" id="4155.A0A022RHG5"/>
<dbReference type="SMART" id="SM01014">
    <property type="entry name" value="ARID"/>
    <property type="match status" value="1"/>
</dbReference>
<dbReference type="eggNOG" id="ENOG502QVAG">
    <property type="taxonomic scope" value="Eukaryota"/>
</dbReference>
<feature type="region of interest" description="Disordered" evidence="1">
    <location>
        <begin position="289"/>
        <end position="308"/>
    </location>
</feature>
<dbReference type="CDD" id="cd16100">
    <property type="entry name" value="ARID"/>
    <property type="match status" value="1"/>
</dbReference>
<feature type="compositionally biased region" description="Basic and acidic residues" evidence="1">
    <location>
        <begin position="421"/>
        <end position="433"/>
    </location>
</feature>
<dbReference type="SUPFAM" id="SSF46774">
    <property type="entry name" value="ARID-like"/>
    <property type="match status" value="1"/>
</dbReference>
<proteinExistence type="predicted"/>
<protein>
    <recommendedName>
        <fullName evidence="2">ARID domain-containing protein</fullName>
    </recommendedName>
</protein>
<dbReference type="Gene3D" id="1.10.150.60">
    <property type="entry name" value="ARID DNA-binding domain"/>
    <property type="match status" value="1"/>
</dbReference>
<evidence type="ECO:0000256" key="1">
    <source>
        <dbReference type="SAM" id="MobiDB-lite"/>
    </source>
</evidence>
<feature type="compositionally biased region" description="Basic and acidic residues" evidence="1">
    <location>
        <begin position="509"/>
        <end position="523"/>
    </location>
</feature>
<accession>A0A022RHG5</accession>
<feature type="region of interest" description="Disordered" evidence="1">
    <location>
        <begin position="180"/>
        <end position="224"/>
    </location>
</feature>
<feature type="domain" description="ARID" evidence="2">
    <location>
        <begin position="54"/>
        <end position="148"/>
    </location>
</feature>
<evidence type="ECO:0000259" key="2">
    <source>
        <dbReference type="PROSITE" id="PS51011"/>
    </source>
</evidence>
<dbReference type="InterPro" id="IPR001606">
    <property type="entry name" value="ARID_dom"/>
</dbReference>
<evidence type="ECO:0000313" key="4">
    <source>
        <dbReference type="Proteomes" id="UP000030748"/>
    </source>
</evidence>
<feature type="compositionally biased region" description="Polar residues" evidence="1">
    <location>
        <begin position="487"/>
        <end position="507"/>
    </location>
</feature>
<dbReference type="PANTHER" id="PTHR46410">
    <property type="entry name" value="AT-RICH INTERACTIVE DOMAIN-CONTAINING PROTEIN 2"/>
    <property type="match status" value="1"/>
</dbReference>